<dbReference type="SMART" id="SM00857">
    <property type="entry name" value="Resolvase"/>
    <property type="match status" value="1"/>
</dbReference>
<dbReference type="Pfam" id="PF00239">
    <property type="entry name" value="Resolvase"/>
    <property type="match status" value="1"/>
</dbReference>
<name>A0ABU5U076_9CYAN</name>
<accession>A0ABU5U076</accession>
<feature type="domain" description="Resolvase/invertase-type recombinase catalytic" evidence="5">
    <location>
        <begin position="56"/>
        <end position="199"/>
    </location>
</feature>
<keyword evidence="7" id="KW-1185">Reference proteome</keyword>
<dbReference type="Proteomes" id="UP001301728">
    <property type="component" value="Unassembled WGS sequence"/>
</dbReference>
<reference evidence="6 7" key="1">
    <citation type="submission" date="2023-12" db="EMBL/GenBank/DDBJ databases">
        <title>Baltic Sea Cyanobacteria.</title>
        <authorList>
            <person name="Delbaje E."/>
            <person name="Fewer D.P."/>
            <person name="Shishido T.K."/>
        </authorList>
    </citation>
    <scope>NUCLEOTIDE SEQUENCE [LARGE SCALE GENOMIC DNA]</scope>
    <source>
        <strain evidence="6 7">CCNP 1315</strain>
    </source>
</reference>
<protein>
    <submittedName>
        <fullName evidence="6">IS607 family transposase</fullName>
    </submittedName>
</protein>
<dbReference type="InterPro" id="IPR048046">
    <property type="entry name" value="Transpos_IS607"/>
</dbReference>
<dbReference type="PROSITE" id="PS51736">
    <property type="entry name" value="RECOMBINASES_3"/>
    <property type="match status" value="1"/>
</dbReference>
<dbReference type="PANTHER" id="PTHR36172">
    <property type="match status" value="1"/>
</dbReference>
<evidence type="ECO:0000313" key="6">
    <source>
        <dbReference type="EMBL" id="MEA5520489.1"/>
    </source>
</evidence>
<dbReference type="InterPro" id="IPR006119">
    <property type="entry name" value="Resolv_N"/>
</dbReference>
<dbReference type="SUPFAM" id="SSF46955">
    <property type="entry name" value="Putative DNA-binding domain"/>
    <property type="match status" value="1"/>
</dbReference>
<keyword evidence="1" id="KW-0229">DNA integration</keyword>
<dbReference type="InterPro" id="IPR051491">
    <property type="entry name" value="Recombinase/Transposase-rel"/>
</dbReference>
<dbReference type="InterPro" id="IPR036162">
    <property type="entry name" value="Resolvase-like_N_sf"/>
</dbReference>
<feature type="active site" description="O-(5'-phospho-DNA)-serine intermediate" evidence="4">
    <location>
        <position position="64"/>
    </location>
</feature>
<evidence type="ECO:0000256" key="3">
    <source>
        <dbReference type="ARBA" id="ARBA00023172"/>
    </source>
</evidence>
<dbReference type="Gene3D" id="1.10.287.2170">
    <property type="match status" value="1"/>
</dbReference>
<evidence type="ECO:0000256" key="4">
    <source>
        <dbReference type="PROSITE-ProRule" id="PRU10137"/>
    </source>
</evidence>
<dbReference type="InterPro" id="IPR009061">
    <property type="entry name" value="DNA-bd_dom_put_sf"/>
</dbReference>
<evidence type="ECO:0000256" key="2">
    <source>
        <dbReference type="ARBA" id="ARBA00023125"/>
    </source>
</evidence>
<keyword evidence="2" id="KW-0238">DNA-binding</keyword>
<dbReference type="NCBIfam" id="NF033518">
    <property type="entry name" value="transpos_IS607"/>
    <property type="match status" value="1"/>
</dbReference>
<proteinExistence type="predicted"/>
<evidence type="ECO:0000256" key="1">
    <source>
        <dbReference type="ARBA" id="ARBA00022908"/>
    </source>
</evidence>
<dbReference type="SUPFAM" id="SSF53041">
    <property type="entry name" value="Resolvase-like"/>
    <property type="match status" value="1"/>
</dbReference>
<dbReference type="RefSeq" id="WP_323219325.1">
    <property type="nucleotide sequence ID" value="NZ_JAYGHT010000082.1"/>
</dbReference>
<evidence type="ECO:0000259" key="5">
    <source>
        <dbReference type="PROSITE" id="PS51736"/>
    </source>
</evidence>
<dbReference type="InterPro" id="IPR006118">
    <property type="entry name" value="Recombinase_CS"/>
</dbReference>
<organism evidence="6 7">
    <name type="scientific">Limnoraphis robusta CCNP1315</name>
    <dbReference type="NCBI Taxonomy" id="3110306"/>
    <lineage>
        <taxon>Bacteria</taxon>
        <taxon>Bacillati</taxon>
        <taxon>Cyanobacteriota</taxon>
        <taxon>Cyanophyceae</taxon>
        <taxon>Oscillatoriophycideae</taxon>
        <taxon>Oscillatoriales</taxon>
        <taxon>Sirenicapillariaceae</taxon>
        <taxon>Limnoraphis</taxon>
    </lineage>
</organism>
<keyword evidence="3" id="KW-0233">DNA recombination</keyword>
<dbReference type="Gene3D" id="3.40.50.1390">
    <property type="entry name" value="Resolvase, N-terminal catalytic domain"/>
    <property type="match status" value="1"/>
</dbReference>
<comment type="caution">
    <text evidence="6">The sequence shown here is derived from an EMBL/GenBank/DDBJ whole genome shotgun (WGS) entry which is preliminary data.</text>
</comment>
<dbReference type="PANTHER" id="PTHR36172:SF1">
    <property type="entry name" value="RESOLVASE-RELATED"/>
    <property type="match status" value="1"/>
</dbReference>
<gene>
    <name evidence="6" type="ORF">VB854_16190</name>
</gene>
<dbReference type="EMBL" id="JAYGHT010000082">
    <property type="protein sequence ID" value="MEA5520489.1"/>
    <property type="molecule type" value="Genomic_DNA"/>
</dbReference>
<dbReference type="PROSITE" id="PS00397">
    <property type="entry name" value="RECOMBINASES_1"/>
    <property type="match status" value="1"/>
</dbReference>
<sequence>MSLVPLRKAVEKTGLHPNTLRKYADEGRIYSIRNAANQRLFDVDSFIRELIPQTDYQICYCRVSSTKQRDDLDRQVAYMVSVFPQAEIIKDIGSGLNFKRKGLQTLLERLMRGDKFTLIVACPDRLARFGFELIEWMVKHNGGKIVVLDKLCHCPETELTADLLSIIHVFSCRMHGLRKYGKKISEDPDLPNSISKKSR</sequence>
<evidence type="ECO:0000313" key="7">
    <source>
        <dbReference type="Proteomes" id="UP001301728"/>
    </source>
</evidence>